<dbReference type="InterPro" id="IPR036086">
    <property type="entry name" value="ParB/Sulfiredoxin_sf"/>
</dbReference>
<dbReference type="GO" id="GO:0032259">
    <property type="term" value="P:methylation"/>
    <property type="evidence" value="ECO:0007669"/>
    <property type="project" value="UniProtKB-KW"/>
</dbReference>
<evidence type="ECO:0000256" key="1">
    <source>
        <dbReference type="ARBA" id="ARBA00006594"/>
    </source>
</evidence>
<evidence type="ECO:0000259" key="4">
    <source>
        <dbReference type="SMART" id="SM00470"/>
    </source>
</evidence>
<dbReference type="Gene3D" id="3.90.1530.10">
    <property type="entry name" value="Conserved hypothetical protein from pyrococcus furiosus pfu- 392566-001, ParB domain"/>
    <property type="match status" value="1"/>
</dbReference>
<dbReference type="SUPFAM" id="SSF110849">
    <property type="entry name" value="ParB/Sulfiredoxin"/>
    <property type="match status" value="1"/>
</dbReference>
<evidence type="ECO:0000256" key="3">
    <source>
        <dbReference type="ARBA" id="ARBA00022679"/>
    </source>
</evidence>
<dbReference type="InterPro" id="IPR002941">
    <property type="entry name" value="DNA_methylase_N4/N6"/>
</dbReference>
<keyword evidence="6" id="KW-1185">Reference proteome</keyword>
<gene>
    <name evidence="5" type="ORF">HRTV-28_gp71</name>
</gene>
<dbReference type="EMBL" id="MZ334528">
    <property type="protein sequence ID" value="UBF23509.1"/>
    <property type="molecule type" value="Genomic_DNA"/>
</dbReference>
<dbReference type="Gene3D" id="3.40.50.150">
    <property type="entry name" value="Vaccinia Virus protein VP39"/>
    <property type="match status" value="1"/>
</dbReference>
<evidence type="ECO:0000313" key="6">
    <source>
        <dbReference type="Proteomes" id="UP000827176"/>
    </source>
</evidence>
<dbReference type="PANTHER" id="PTHR13370">
    <property type="entry name" value="RNA METHYLASE-RELATED"/>
    <property type="match status" value="1"/>
</dbReference>
<dbReference type="PANTHER" id="PTHR13370:SF3">
    <property type="entry name" value="TRNA (GUANINE(10)-N2)-METHYLTRANSFERASE HOMOLOG"/>
    <property type="match status" value="1"/>
</dbReference>
<dbReference type="GO" id="GO:0003677">
    <property type="term" value="F:DNA binding"/>
    <property type="evidence" value="ECO:0007669"/>
    <property type="project" value="InterPro"/>
</dbReference>
<dbReference type="Pfam" id="PF01555">
    <property type="entry name" value="N6_N4_Mtase"/>
    <property type="match status" value="1"/>
</dbReference>
<name>A0AAE8Y0X3_9CAUD</name>
<dbReference type="InterPro" id="IPR001091">
    <property type="entry name" value="RM_Methyltransferase"/>
</dbReference>
<protein>
    <submittedName>
        <fullName evidence="5">N6-adenine methyltransferase</fullName>
    </submittedName>
</protein>
<dbReference type="InterPro" id="IPR029063">
    <property type="entry name" value="SAM-dependent_MTases_sf"/>
</dbReference>
<dbReference type="PRINTS" id="PR00508">
    <property type="entry name" value="S21N4MTFRASE"/>
</dbReference>
<keyword evidence="2 5" id="KW-0489">Methyltransferase</keyword>
<dbReference type="Pfam" id="PF02195">
    <property type="entry name" value="ParB_N"/>
    <property type="match status" value="1"/>
</dbReference>
<dbReference type="PIRSF" id="PIRSF036758">
    <property type="entry name" value="Aden_M_ParB"/>
    <property type="match status" value="1"/>
</dbReference>
<dbReference type="PROSITE" id="PS00092">
    <property type="entry name" value="N6_MTASE"/>
    <property type="match status" value="1"/>
</dbReference>
<comment type="similarity">
    <text evidence="1">Belongs to the N(4)/N(6)-methyltransferase family.</text>
</comment>
<evidence type="ECO:0000313" key="5">
    <source>
        <dbReference type="EMBL" id="UBF23509.1"/>
    </source>
</evidence>
<reference evidence="5" key="1">
    <citation type="submission" date="2021-05" db="EMBL/GenBank/DDBJ databases">
        <title>Diversity, taxonomy and evolution of archaeal viruses of the class Caudoviricetes.</title>
        <authorList>
            <person name="Liu Y."/>
            <person name="Demina T.A."/>
            <person name="Roux S."/>
            <person name="Aiewsakun P."/>
            <person name="Kazlauskas D."/>
            <person name="Simmonds P."/>
            <person name="Prangishvili D."/>
            <person name="Oksanen H.M."/>
            <person name="Krupovic M."/>
        </authorList>
    </citation>
    <scope>NUCLEOTIDE SEQUENCE</scope>
    <source>
        <strain evidence="5">HRTV-28/28</strain>
    </source>
</reference>
<dbReference type="InterPro" id="IPR003115">
    <property type="entry name" value="ParB_N"/>
</dbReference>
<dbReference type="Proteomes" id="UP000827176">
    <property type="component" value="Segment"/>
</dbReference>
<dbReference type="GO" id="GO:0008170">
    <property type="term" value="F:N-methyltransferase activity"/>
    <property type="evidence" value="ECO:0007669"/>
    <property type="project" value="InterPro"/>
</dbReference>
<keyword evidence="3" id="KW-0808">Transferase</keyword>
<dbReference type="SMART" id="SM00470">
    <property type="entry name" value="ParB"/>
    <property type="match status" value="1"/>
</dbReference>
<organism evidence="5 6">
    <name type="scientific">Halorubrum tailed virus 28</name>
    <dbReference type="NCBI Taxonomy" id="2878009"/>
    <lineage>
        <taxon>Viruses</taxon>
        <taxon>Duplodnaviria</taxon>
        <taxon>Heunggongvirae</taxon>
        <taxon>Uroviricota</taxon>
        <taxon>Caudoviricetes</taxon>
        <taxon>Suolaviridae</taxon>
        <taxon>Pormufvirus</taxon>
        <taxon>Pormufvirus salinum</taxon>
        <taxon>Pormufvirus HRTV28</taxon>
    </lineage>
</organism>
<evidence type="ECO:0000256" key="2">
    <source>
        <dbReference type="ARBA" id="ARBA00022603"/>
    </source>
</evidence>
<sequence>METLDELPQPAYEGTVATDALETDGDNPNEMSDEQFGLLKDRMRQNGWLGGPIVTNTDGLIADGEHRWRAADAIGLEEVPVRQYDIDDATRRLWRQELNKIHGEHDTKRDALEYDYLLDAGKADEVHELTQAADEDLDELLAEIKLETSASPAYEYDPDHNVYFEDCVEGMRERLDDDSVDCVITDPPYGVDWDTNSRDKEKDLPGTVANDGDIDEAIELWDAVIGELRRVLTDDGHLYAFADWRTEHAFRTVLENYGFDIRNVLVWDKGSMGLGGVDTVNYRTQYELCIFATLDNPRMLEDRGPDVHEHERIDTDRQAHPTEKPVGLVARYVNNSTREGDRILDPFMGSGTTAVAAIQNDREYVGFEVDAENYRDVIERRIGEAKRQREAGVNADA</sequence>
<dbReference type="InterPro" id="IPR002052">
    <property type="entry name" value="DNA_methylase_N6_adenine_CS"/>
</dbReference>
<proteinExistence type="inferred from homology"/>
<dbReference type="SUPFAM" id="SSF53335">
    <property type="entry name" value="S-adenosyl-L-methionine-dependent methyltransferases"/>
    <property type="match status" value="1"/>
</dbReference>
<accession>A0AAE8Y0X3</accession>
<feature type="domain" description="ParB-like N-terminal" evidence="4">
    <location>
        <begin position="14"/>
        <end position="100"/>
    </location>
</feature>
<dbReference type="InterPro" id="IPR015840">
    <property type="entry name" value="DNA_MeTrfase_ParB"/>
</dbReference>